<dbReference type="GeneID" id="88769659"/>
<proteinExistence type="predicted"/>
<name>G5J770_CROWT</name>
<evidence type="ECO:0000256" key="1">
    <source>
        <dbReference type="SAM" id="Phobius"/>
    </source>
</evidence>
<dbReference type="AlphaFoldDB" id="G5J770"/>
<accession>G5J770</accession>
<dbReference type="RefSeq" id="WP_007311388.1">
    <property type="nucleotide sequence ID" value="NZ_AESD01000493.1"/>
</dbReference>
<reference evidence="2 3" key="1">
    <citation type="journal article" date="2011" name="Front. Microbiol.">
        <title>Two Strains of Crocosphaera watsonii with Highly Conserved Genomes are Distinguished by Strain-Specific Features.</title>
        <authorList>
            <person name="Bench S.R."/>
            <person name="Ilikchyan I.N."/>
            <person name="Tripp H.J."/>
            <person name="Zehr J.P."/>
        </authorList>
    </citation>
    <scope>NUCLEOTIDE SEQUENCE [LARGE SCALE GENOMIC DNA]</scope>
    <source>
        <strain evidence="2 3">WH 0003</strain>
    </source>
</reference>
<feature type="transmembrane region" description="Helical" evidence="1">
    <location>
        <begin position="7"/>
        <end position="23"/>
    </location>
</feature>
<keyword evidence="1" id="KW-0812">Transmembrane</keyword>
<feature type="transmembrane region" description="Helical" evidence="1">
    <location>
        <begin position="29"/>
        <end position="48"/>
    </location>
</feature>
<evidence type="ECO:0000313" key="2">
    <source>
        <dbReference type="EMBL" id="EHJ11931.1"/>
    </source>
</evidence>
<organism evidence="2 3">
    <name type="scientific">Crocosphaera watsonii WH 0003</name>
    <dbReference type="NCBI Taxonomy" id="423471"/>
    <lineage>
        <taxon>Bacteria</taxon>
        <taxon>Bacillati</taxon>
        <taxon>Cyanobacteriota</taxon>
        <taxon>Cyanophyceae</taxon>
        <taxon>Oscillatoriophycideae</taxon>
        <taxon>Chroococcales</taxon>
        <taxon>Aphanothecaceae</taxon>
        <taxon>Crocosphaera</taxon>
    </lineage>
</organism>
<keyword evidence="1" id="KW-0472">Membrane</keyword>
<gene>
    <name evidence="2" type="ORF">CWATWH0003_3311</name>
</gene>
<dbReference type="Proteomes" id="UP000003477">
    <property type="component" value="Unassembled WGS sequence"/>
</dbReference>
<dbReference type="PATRIC" id="fig|423471.3.peg.3111"/>
<evidence type="ECO:0000313" key="3">
    <source>
        <dbReference type="Proteomes" id="UP000003477"/>
    </source>
</evidence>
<dbReference type="EMBL" id="AESD01000493">
    <property type="protein sequence ID" value="EHJ11931.1"/>
    <property type="molecule type" value="Genomic_DNA"/>
</dbReference>
<keyword evidence="1" id="KW-1133">Transmembrane helix</keyword>
<protein>
    <submittedName>
        <fullName evidence="2">Uncharacterized protein</fullName>
    </submittedName>
</protein>
<sequence length="52" mass="6167">MGIKWWFKWWTIAGFVVLGITVLSEPPRLWFWLAILAALIIYGFERAINEDK</sequence>
<comment type="caution">
    <text evidence="2">The sequence shown here is derived from an EMBL/GenBank/DDBJ whole genome shotgun (WGS) entry which is preliminary data.</text>
</comment>